<accession>X1HFP2</accession>
<dbReference type="EMBL" id="BARU01025590">
    <property type="protein sequence ID" value="GAH68247.1"/>
    <property type="molecule type" value="Genomic_DNA"/>
</dbReference>
<dbReference type="Gene3D" id="3.30.365.10">
    <property type="entry name" value="Aldehyde oxidase/xanthine dehydrogenase, molybdopterin binding domain"/>
    <property type="match status" value="1"/>
</dbReference>
<evidence type="ECO:0008006" key="2">
    <source>
        <dbReference type="Google" id="ProtNLM"/>
    </source>
</evidence>
<dbReference type="InterPro" id="IPR037165">
    <property type="entry name" value="AldOxase/xan_DH_Mopterin-bd_sf"/>
</dbReference>
<sequence length="35" mass="3796">IPTIANAIYDAVGVRLTKTPFTPERVLSAIRSHST</sequence>
<comment type="caution">
    <text evidence="1">The sequence shown here is derived from an EMBL/GenBank/DDBJ whole genome shotgun (WGS) entry which is preliminary data.</text>
</comment>
<feature type="non-terminal residue" evidence="1">
    <location>
        <position position="1"/>
    </location>
</feature>
<name>X1HFP2_9ZZZZ</name>
<dbReference type="GO" id="GO:0016491">
    <property type="term" value="F:oxidoreductase activity"/>
    <property type="evidence" value="ECO:0007669"/>
    <property type="project" value="InterPro"/>
</dbReference>
<gene>
    <name evidence="1" type="ORF">S03H2_41215</name>
</gene>
<proteinExistence type="predicted"/>
<dbReference type="SUPFAM" id="SSF56003">
    <property type="entry name" value="Molybdenum cofactor-binding domain"/>
    <property type="match status" value="1"/>
</dbReference>
<protein>
    <recommendedName>
        <fullName evidence="2">Aldehyde oxidase/xanthine dehydrogenase second molybdopterin binding domain-containing protein</fullName>
    </recommendedName>
</protein>
<evidence type="ECO:0000313" key="1">
    <source>
        <dbReference type="EMBL" id="GAH68247.1"/>
    </source>
</evidence>
<organism evidence="1">
    <name type="scientific">marine sediment metagenome</name>
    <dbReference type="NCBI Taxonomy" id="412755"/>
    <lineage>
        <taxon>unclassified sequences</taxon>
        <taxon>metagenomes</taxon>
        <taxon>ecological metagenomes</taxon>
    </lineage>
</organism>
<reference evidence="1" key="1">
    <citation type="journal article" date="2014" name="Front. Microbiol.">
        <title>High frequency of phylogenetically diverse reductive dehalogenase-homologous genes in deep subseafloor sedimentary metagenomes.</title>
        <authorList>
            <person name="Kawai M."/>
            <person name="Futagami T."/>
            <person name="Toyoda A."/>
            <person name="Takaki Y."/>
            <person name="Nishi S."/>
            <person name="Hori S."/>
            <person name="Arai W."/>
            <person name="Tsubouchi T."/>
            <person name="Morono Y."/>
            <person name="Uchiyama I."/>
            <person name="Ito T."/>
            <person name="Fujiyama A."/>
            <person name="Inagaki F."/>
            <person name="Takami H."/>
        </authorList>
    </citation>
    <scope>NUCLEOTIDE SEQUENCE</scope>
    <source>
        <strain evidence="1">Expedition CK06-06</strain>
    </source>
</reference>
<dbReference type="AlphaFoldDB" id="X1HFP2"/>